<gene>
    <name evidence="2" type="ORF">BGZ65_012092</name>
</gene>
<evidence type="ECO:0000313" key="2">
    <source>
        <dbReference type="EMBL" id="KAF9992562.1"/>
    </source>
</evidence>
<sequence>MRKTDPSKYSQRKLIGEEFEHLGRNEGNMRDCHGGALDKIGDLITSIRVKNAERKAQKSGIKRPRATRTGGKKRSKKSEDEEEDEGEVEEDVEEEVEEDEEVEEEDEEEVEEEDEEEVEEEEVEEEDEEELKEVEKL</sequence>
<comment type="caution">
    <text evidence="2">The sequence shown here is derived from an EMBL/GenBank/DDBJ whole genome shotgun (WGS) entry which is preliminary data.</text>
</comment>
<dbReference type="OrthoDB" id="2976553at2759"/>
<feature type="region of interest" description="Disordered" evidence="1">
    <location>
        <begin position="1"/>
        <end position="29"/>
    </location>
</feature>
<protein>
    <submittedName>
        <fullName evidence="2">Uncharacterized protein</fullName>
    </submittedName>
</protein>
<proteinExistence type="predicted"/>
<feature type="non-terminal residue" evidence="2">
    <location>
        <position position="137"/>
    </location>
</feature>
<dbReference type="AlphaFoldDB" id="A0A9P6SR52"/>
<organism evidence="2 3">
    <name type="scientific">Modicella reniformis</name>
    <dbReference type="NCBI Taxonomy" id="1440133"/>
    <lineage>
        <taxon>Eukaryota</taxon>
        <taxon>Fungi</taxon>
        <taxon>Fungi incertae sedis</taxon>
        <taxon>Mucoromycota</taxon>
        <taxon>Mortierellomycotina</taxon>
        <taxon>Mortierellomycetes</taxon>
        <taxon>Mortierellales</taxon>
        <taxon>Mortierellaceae</taxon>
        <taxon>Modicella</taxon>
    </lineage>
</organism>
<feature type="region of interest" description="Disordered" evidence="1">
    <location>
        <begin position="50"/>
        <end position="137"/>
    </location>
</feature>
<name>A0A9P6SR52_9FUNG</name>
<evidence type="ECO:0000313" key="3">
    <source>
        <dbReference type="Proteomes" id="UP000749646"/>
    </source>
</evidence>
<evidence type="ECO:0000256" key="1">
    <source>
        <dbReference type="SAM" id="MobiDB-lite"/>
    </source>
</evidence>
<accession>A0A9P6SR52</accession>
<keyword evidence="3" id="KW-1185">Reference proteome</keyword>
<dbReference type="EMBL" id="JAAAHW010002151">
    <property type="protein sequence ID" value="KAF9992562.1"/>
    <property type="molecule type" value="Genomic_DNA"/>
</dbReference>
<dbReference type="Proteomes" id="UP000749646">
    <property type="component" value="Unassembled WGS sequence"/>
</dbReference>
<reference evidence="2" key="1">
    <citation type="journal article" date="2020" name="Fungal Divers.">
        <title>Resolving the Mortierellaceae phylogeny through synthesis of multi-gene phylogenetics and phylogenomics.</title>
        <authorList>
            <person name="Vandepol N."/>
            <person name="Liber J."/>
            <person name="Desiro A."/>
            <person name="Na H."/>
            <person name="Kennedy M."/>
            <person name="Barry K."/>
            <person name="Grigoriev I.V."/>
            <person name="Miller A.N."/>
            <person name="O'Donnell K."/>
            <person name="Stajich J.E."/>
            <person name="Bonito G."/>
        </authorList>
    </citation>
    <scope>NUCLEOTIDE SEQUENCE</scope>
    <source>
        <strain evidence="2">MES-2147</strain>
    </source>
</reference>
<feature type="compositionally biased region" description="Acidic residues" evidence="1">
    <location>
        <begin position="80"/>
        <end position="137"/>
    </location>
</feature>
<feature type="compositionally biased region" description="Basic and acidic residues" evidence="1">
    <location>
        <begin position="14"/>
        <end position="29"/>
    </location>
</feature>
<feature type="compositionally biased region" description="Basic residues" evidence="1">
    <location>
        <begin position="60"/>
        <end position="76"/>
    </location>
</feature>